<dbReference type="Proteomes" id="UP000237481">
    <property type="component" value="Unassembled WGS sequence"/>
</dbReference>
<organism evidence="2 3">
    <name type="scientific">Tolypocladium paradoxum</name>
    <dbReference type="NCBI Taxonomy" id="94208"/>
    <lineage>
        <taxon>Eukaryota</taxon>
        <taxon>Fungi</taxon>
        <taxon>Dikarya</taxon>
        <taxon>Ascomycota</taxon>
        <taxon>Pezizomycotina</taxon>
        <taxon>Sordariomycetes</taxon>
        <taxon>Hypocreomycetidae</taxon>
        <taxon>Hypocreales</taxon>
        <taxon>Ophiocordycipitaceae</taxon>
        <taxon>Tolypocladium</taxon>
    </lineage>
</organism>
<reference evidence="2 3" key="1">
    <citation type="submission" date="2018-01" db="EMBL/GenBank/DDBJ databases">
        <title>Harnessing the power of phylogenomics to disentangle the directionality and signatures of interkingdom host jumping in the parasitic fungal genus Tolypocladium.</title>
        <authorList>
            <person name="Quandt C.A."/>
            <person name="Patterson W."/>
            <person name="Spatafora J.W."/>
        </authorList>
    </citation>
    <scope>NUCLEOTIDE SEQUENCE [LARGE SCALE GENOMIC DNA]</scope>
    <source>
        <strain evidence="2 3">NRBC 100945</strain>
    </source>
</reference>
<dbReference type="AlphaFoldDB" id="A0A2S4L7E0"/>
<keyword evidence="3" id="KW-1185">Reference proteome</keyword>
<comment type="caution">
    <text evidence="2">The sequence shown here is derived from an EMBL/GenBank/DDBJ whole genome shotgun (WGS) entry which is preliminary data.</text>
</comment>
<protein>
    <submittedName>
        <fullName evidence="2">Uncharacterized protein</fullName>
    </submittedName>
</protein>
<evidence type="ECO:0000256" key="1">
    <source>
        <dbReference type="SAM" id="MobiDB-lite"/>
    </source>
</evidence>
<accession>A0A2S4L7E0</accession>
<dbReference type="EMBL" id="PKSG01000148">
    <property type="protein sequence ID" value="POR38363.1"/>
    <property type="molecule type" value="Genomic_DNA"/>
</dbReference>
<sequence>MSYQTSLYYEKTLSKVPSMQPGKSTVRVSSISTVDRKTSRLCTLRFRIGLRRQPRREWMRTGLNQLRTSGQSSGDWTSHDQGGAQDNRT</sequence>
<name>A0A2S4L7E0_9HYPO</name>
<evidence type="ECO:0000313" key="3">
    <source>
        <dbReference type="Proteomes" id="UP000237481"/>
    </source>
</evidence>
<feature type="region of interest" description="Disordered" evidence="1">
    <location>
        <begin position="59"/>
        <end position="89"/>
    </location>
</feature>
<evidence type="ECO:0000313" key="2">
    <source>
        <dbReference type="EMBL" id="POR38363.1"/>
    </source>
</evidence>
<gene>
    <name evidence="2" type="ORF">TPAR_01439</name>
</gene>
<feature type="compositionally biased region" description="Polar residues" evidence="1">
    <location>
        <begin position="62"/>
        <end position="89"/>
    </location>
</feature>
<proteinExistence type="predicted"/>